<dbReference type="EMBL" id="WJXW01000002">
    <property type="protein sequence ID" value="KAF9738992.1"/>
    <property type="molecule type" value="Genomic_DNA"/>
</dbReference>
<gene>
    <name evidence="2" type="ORF">PMIN01_01626</name>
</gene>
<proteinExistence type="predicted"/>
<evidence type="ECO:0000313" key="2">
    <source>
        <dbReference type="EMBL" id="KAF9738992.1"/>
    </source>
</evidence>
<evidence type="ECO:0000256" key="1">
    <source>
        <dbReference type="SAM" id="MobiDB-lite"/>
    </source>
</evidence>
<feature type="compositionally biased region" description="Gly residues" evidence="1">
    <location>
        <begin position="130"/>
        <end position="143"/>
    </location>
</feature>
<dbReference type="Proteomes" id="UP000756921">
    <property type="component" value="Unassembled WGS sequence"/>
</dbReference>
<feature type="compositionally biased region" description="Low complexity" evidence="1">
    <location>
        <begin position="551"/>
        <end position="562"/>
    </location>
</feature>
<sequence length="562" mass="59714">MRTTRAERRHISSADIMLDYYGDSASDGHDKVPRGIGGIQSWGGQSLYVRPEWSYLTDSGMLAMSWWETSRCPGRDLGSSWGYNILANAEEHSYSARQLAVLVPNVDDAVSIQDGGGQQRRVSNNVRTGQGCGGGGGGGGGGARTPAFGRRRNLFDCLPQASSSQHGEFVFTGRRCDDPAASSPRSRGCRRYLAMRGAVGAEASGSADLEGEMFCFLPTAASIDAAGHDGATAALHRQVAKRNANSKSNVSSARCCWVNGEGFANRNAGARTQQLHSTPWTRSSVCSGGDGVHSRPGTAREWNPSFSQWRESKHPRRPEDDGCCGAFAVQAASSFWNGAIWPLGSVQACPGVRFAGVDTPRDAVGDSGRFDWGVRTTQRNLQKKKRIHRSAARSNSAWTGFWVGTRGWLGAEDPWAAANQTHGMDGMVHANCWLHGCWTGLGWMTGHDMTMAVPSCSLGADAVGHEECARHVARCEGLGRAAGQEAGEERQEARSAGSLASALALALTLAGRRGDPPAGEALCATVLAVSNDDAHDNPRSPGRRPMRRRGGAAAEAEAAGDE</sequence>
<protein>
    <submittedName>
        <fullName evidence="2">Uncharacterized protein</fullName>
    </submittedName>
</protein>
<feature type="region of interest" description="Disordered" evidence="1">
    <location>
        <begin position="114"/>
        <end position="144"/>
    </location>
</feature>
<dbReference type="AlphaFoldDB" id="A0A9P6GNK2"/>
<feature type="region of interest" description="Disordered" evidence="1">
    <location>
        <begin position="529"/>
        <end position="562"/>
    </location>
</feature>
<organism evidence="2 3">
    <name type="scientific">Paraphaeosphaeria minitans</name>
    <dbReference type="NCBI Taxonomy" id="565426"/>
    <lineage>
        <taxon>Eukaryota</taxon>
        <taxon>Fungi</taxon>
        <taxon>Dikarya</taxon>
        <taxon>Ascomycota</taxon>
        <taxon>Pezizomycotina</taxon>
        <taxon>Dothideomycetes</taxon>
        <taxon>Pleosporomycetidae</taxon>
        <taxon>Pleosporales</taxon>
        <taxon>Massarineae</taxon>
        <taxon>Didymosphaeriaceae</taxon>
        <taxon>Paraphaeosphaeria</taxon>
    </lineage>
</organism>
<comment type="caution">
    <text evidence="2">The sequence shown here is derived from an EMBL/GenBank/DDBJ whole genome shotgun (WGS) entry which is preliminary data.</text>
</comment>
<feature type="compositionally biased region" description="Basic residues" evidence="1">
    <location>
        <begin position="541"/>
        <end position="550"/>
    </location>
</feature>
<evidence type="ECO:0000313" key="3">
    <source>
        <dbReference type="Proteomes" id="UP000756921"/>
    </source>
</evidence>
<feature type="region of interest" description="Disordered" evidence="1">
    <location>
        <begin position="280"/>
        <end position="318"/>
    </location>
</feature>
<name>A0A9P6GNK2_9PLEO</name>
<keyword evidence="3" id="KW-1185">Reference proteome</keyword>
<reference evidence="2" key="1">
    <citation type="journal article" date="2020" name="Mol. Plant Microbe Interact.">
        <title>Genome Sequence of the Biocontrol Agent Coniothyrium minitans strain Conio (IMI 134523).</title>
        <authorList>
            <person name="Patel D."/>
            <person name="Shittu T.A."/>
            <person name="Baroncelli R."/>
            <person name="Muthumeenakshi S."/>
            <person name="Osborne T.H."/>
            <person name="Janganan T.K."/>
            <person name="Sreenivasaprasad S."/>
        </authorList>
    </citation>
    <scope>NUCLEOTIDE SEQUENCE</scope>
    <source>
        <strain evidence="2">Conio</strain>
    </source>
</reference>
<accession>A0A9P6GNK2</accession>